<sequence>MRDAKDVNEKDLREAVGAINGTKFLENKIEVKGATVEDMMKDLCAAVESLEEDQANKLPEKAINMYNDLIEDEVEEAVEEESVDEEVIEEETVKETEEEEVVEEIPEEEVVEEVVEDVVEETVEKKKEKKKEKKVTEPVVAKASTKEEVKTNKNAPKQSASNFLMKYLCDNPDATEEGVQGALEKAGFRRLAEITVHAWIKDMKNITVYLKEIGKLK</sequence>
<organism evidence="2">
    <name type="scientific">marine sediment metagenome</name>
    <dbReference type="NCBI Taxonomy" id="412755"/>
    <lineage>
        <taxon>unclassified sequences</taxon>
        <taxon>metagenomes</taxon>
        <taxon>ecological metagenomes</taxon>
    </lineage>
</organism>
<feature type="region of interest" description="Disordered" evidence="1">
    <location>
        <begin position="77"/>
        <end position="110"/>
    </location>
</feature>
<proteinExistence type="predicted"/>
<dbReference type="AlphaFoldDB" id="X0UAX9"/>
<feature type="region of interest" description="Disordered" evidence="1">
    <location>
        <begin position="126"/>
        <end position="155"/>
    </location>
</feature>
<gene>
    <name evidence="2" type="ORF">S01H1_07266</name>
</gene>
<evidence type="ECO:0000256" key="1">
    <source>
        <dbReference type="SAM" id="MobiDB-lite"/>
    </source>
</evidence>
<comment type="caution">
    <text evidence="2">The sequence shown here is derived from an EMBL/GenBank/DDBJ whole genome shotgun (WGS) entry which is preliminary data.</text>
</comment>
<evidence type="ECO:0000313" key="2">
    <source>
        <dbReference type="EMBL" id="GAF85660.1"/>
    </source>
</evidence>
<reference evidence="2" key="1">
    <citation type="journal article" date="2014" name="Front. Microbiol.">
        <title>High frequency of phylogenetically diverse reductive dehalogenase-homologous genes in deep subseafloor sedimentary metagenomes.</title>
        <authorList>
            <person name="Kawai M."/>
            <person name="Futagami T."/>
            <person name="Toyoda A."/>
            <person name="Takaki Y."/>
            <person name="Nishi S."/>
            <person name="Hori S."/>
            <person name="Arai W."/>
            <person name="Tsubouchi T."/>
            <person name="Morono Y."/>
            <person name="Uchiyama I."/>
            <person name="Ito T."/>
            <person name="Fujiyama A."/>
            <person name="Inagaki F."/>
            <person name="Takami H."/>
        </authorList>
    </citation>
    <scope>NUCLEOTIDE SEQUENCE</scope>
    <source>
        <strain evidence="2">Expedition CK06-06</strain>
    </source>
</reference>
<dbReference type="EMBL" id="BARS01003750">
    <property type="protein sequence ID" value="GAF85660.1"/>
    <property type="molecule type" value="Genomic_DNA"/>
</dbReference>
<protein>
    <submittedName>
        <fullName evidence="2">Uncharacterized protein</fullName>
    </submittedName>
</protein>
<accession>X0UAX9</accession>
<name>X0UAX9_9ZZZZ</name>